<accession>N2A3B0</accession>
<feature type="transmembrane region" description="Helical" evidence="1">
    <location>
        <begin position="183"/>
        <end position="202"/>
    </location>
</feature>
<dbReference type="PROSITE" id="PS51257">
    <property type="entry name" value="PROKAR_LIPOPROTEIN"/>
    <property type="match status" value="1"/>
</dbReference>
<gene>
    <name evidence="2" type="ORF">C823_04954</name>
</gene>
<keyword evidence="1" id="KW-0472">Membrane</keyword>
<keyword evidence="1" id="KW-0812">Transmembrane</keyword>
<feature type="transmembrane region" description="Helical" evidence="1">
    <location>
        <begin position="280"/>
        <end position="298"/>
    </location>
</feature>
<evidence type="ECO:0000256" key="1">
    <source>
        <dbReference type="SAM" id="Phobius"/>
    </source>
</evidence>
<feature type="transmembrane region" description="Helical" evidence="1">
    <location>
        <begin position="223"/>
        <end position="241"/>
    </location>
</feature>
<organism evidence="2 3">
    <name type="scientific">Eubacterium plexicaudatum ASF492</name>
    <dbReference type="NCBI Taxonomy" id="1235802"/>
    <lineage>
        <taxon>Bacteria</taxon>
        <taxon>Bacillati</taxon>
        <taxon>Bacillota</taxon>
        <taxon>Clostridia</taxon>
        <taxon>Eubacteriales</taxon>
        <taxon>Eubacteriaceae</taxon>
        <taxon>Eubacterium</taxon>
    </lineage>
</organism>
<dbReference type="Proteomes" id="UP000012589">
    <property type="component" value="Unassembled WGS sequence"/>
</dbReference>
<keyword evidence="1" id="KW-1133">Transmembrane helix</keyword>
<name>N2A3B0_9FIRM</name>
<protein>
    <submittedName>
        <fullName evidence="2">Uncharacterized protein</fullName>
    </submittedName>
</protein>
<keyword evidence="3" id="KW-1185">Reference proteome</keyword>
<dbReference type="STRING" id="1235802.C823_04954"/>
<dbReference type="PATRIC" id="fig|1235802.3.peg.5218"/>
<dbReference type="HOGENOM" id="CLU_905363_0_0_9"/>
<evidence type="ECO:0000313" key="2">
    <source>
        <dbReference type="EMBL" id="EMZ20540.1"/>
    </source>
</evidence>
<evidence type="ECO:0000313" key="3">
    <source>
        <dbReference type="Proteomes" id="UP000012589"/>
    </source>
</evidence>
<feature type="transmembrane region" description="Helical" evidence="1">
    <location>
        <begin position="247"/>
        <end position="268"/>
    </location>
</feature>
<feature type="transmembrane region" description="Helical" evidence="1">
    <location>
        <begin position="12"/>
        <end position="32"/>
    </location>
</feature>
<dbReference type="AlphaFoldDB" id="N2A3B0"/>
<reference evidence="2 3" key="1">
    <citation type="journal article" date="2014" name="Genome Announc.">
        <title>Draft genome sequences of the altered schaedler flora, a defined bacterial community from gnotobiotic mice.</title>
        <authorList>
            <person name="Wannemuehler M.J."/>
            <person name="Overstreet A.M."/>
            <person name="Ward D.V."/>
            <person name="Phillips G.J."/>
        </authorList>
    </citation>
    <scope>NUCLEOTIDE SEQUENCE [LARGE SCALE GENOMIC DNA]</scope>
    <source>
        <strain evidence="2 3">ASF492</strain>
    </source>
</reference>
<feature type="transmembrane region" description="Helical" evidence="1">
    <location>
        <begin position="153"/>
        <end position="171"/>
    </location>
</feature>
<comment type="caution">
    <text evidence="2">The sequence shown here is derived from an EMBL/GenBank/DDBJ whole genome shotgun (WGS) entry which is preliminary data.</text>
</comment>
<proteinExistence type="predicted"/>
<dbReference type="EMBL" id="AQFT01000142">
    <property type="protein sequence ID" value="EMZ20540.1"/>
    <property type="molecule type" value="Genomic_DNA"/>
</dbReference>
<feature type="transmembrane region" description="Helical" evidence="1">
    <location>
        <begin position="75"/>
        <end position="94"/>
    </location>
</feature>
<feature type="transmembrane region" description="Helical" evidence="1">
    <location>
        <begin position="38"/>
        <end position="55"/>
    </location>
</feature>
<sequence>MKKNISDTNSHQVLWNIIFLLGCEVFAALCAFITNSVLLTFLSITFTSIFSICAISCTEKQPETFVKKFMNINKLLVYSVFIAIALSPFVFGVIANEITFLDARGLVKELCKNALPNFFGALIVCSLISHLSKFNNEEIILSILKSHRAFFEIYLRFSFMGAFLNCINYNVETPMFVVNSLNKVHLFVVVFSASVLLSVLVLRFTDKTPFKNTALEVYPTWTLLYALLFLISCGFSPIVLKNAKHEVVLLLFNTITALCIVWFFSYLIRNKTTKSSWLSQYAAPLMFSFFRLSIWYTTYGQTVLKQI</sequence>